<gene>
    <name evidence="1" type="ORF">FA95DRAFT_1566267</name>
</gene>
<proteinExistence type="predicted"/>
<name>A0ACB8R938_9AGAM</name>
<dbReference type="Proteomes" id="UP000814033">
    <property type="component" value="Unassembled WGS sequence"/>
</dbReference>
<sequence>MASASSSRYRPPSFNPASSTSRKPVSTSRVLAALDAPTPSSHRGLTPDSDGVIDLTTPEKPARPSVTPFPVDGPRIAKGRTSSLKENEGGKKVAPKSSARALKSASAPAPGASVYSKKPSSAAKPEVKLPTYTYAEYIPKPTVVYVKTEEEANEMVEGLNGAVGFDLEWPIGGKAALVQLCDSSLILLIQVSFMKKFPQKVKEIIEDPAVPKMGVNIRNDGMKLYRDYGILAANLVELGALAGAADTRFAAVYNRRIVSLAKVVAFYLRRALDKGPVRTSDWSAALSKEQMTCESPARAFSHSRGWAGG</sequence>
<dbReference type="EMBL" id="MU276182">
    <property type="protein sequence ID" value="KAI0040604.1"/>
    <property type="molecule type" value="Genomic_DNA"/>
</dbReference>
<organism evidence="1 2">
    <name type="scientific">Auriscalpium vulgare</name>
    <dbReference type="NCBI Taxonomy" id="40419"/>
    <lineage>
        <taxon>Eukaryota</taxon>
        <taxon>Fungi</taxon>
        <taxon>Dikarya</taxon>
        <taxon>Basidiomycota</taxon>
        <taxon>Agaricomycotina</taxon>
        <taxon>Agaricomycetes</taxon>
        <taxon>Russulales</taxon>
        <taxon>Auriscalpiaceae</taxon>
        <taxon>Auriscalpium</taxon>
    </lineage>
</organism>
<evidence type="ECO:0000313" key="1">
    <source>
        <dbReference type="EMBL" id="KAI0040604.1"/>
    </source>
</evidence>
<reference evidence="1" key="2">
    <citation type="journal article" date="2022" name="New Phytol.">
        <title>Evolutionary transition to the ectomycorrhizal habit in the genomes of a hyperdiverse lineage of mushroom-forming fungi.</title>
        <authorList>
            <person name="Looney B."/>
            <person name="Miyauchi S."/>
            <person name="Morin E."/>
            <person name="Drula E."/>
            <person name="Courty P.E."/>
            <person name="Kohler A."/>
            <person name="Kuo A."/>
            <person name="LaButti K."/>
            <person name="Pangilinan J."/>
            <person name="Lipzen A."/>
            <person name="Riley R."/>
            <person name="Andreopoulos W."/>
            <person name="He G."/>
            <person name="Johnson J."/>
            <person name="Nolan M."/>
            <person name="Tritt A."/>
            <person name="Barry K.W."/>
            <person name="Grigoriev I.V."/>
            <person name="Nagy L.G."/>
            <person name="Hibbett D."/>
            <person name="Henrissat B."/>
            <person name="Matheny P.B."/>
            <person name="Labbe J."/>
            <person name="Martin F.M."/>
        </authorList>
    </citation>
    <scope>NUCLEOTIDE SEQUENCE</scope>
    <source>
        <strain evidence="1">FP105234-sp</strain>
    </source>
</reference>
<accession>A0ACB8R938</accession>
<protein>
    <submittedName>
        <fullName evidence="1">Ribonuclease H-like protein</fullName>
    </submittedName>
</protein>
<reference evidence="1" key="1">
    <citation type="submission" date="2021-02" db="EMBL/GenBank/DDBJ databases">
        <authorList>
            <consortium name="DOE Joint Genome Institute"/>
            <person name="Ahrendt S."/>
            <person name="Looney B.P."/>
            <person name="Miyauchi S."/>
            <person name="Morin E."/>
            <person name="Drula E."/>
            <person name="Courty P.E."/>
            <person name="Chicoki N."/>
            <person name="Fauchery L."/>
            <person name="Kohler A."/>
            <person name="Kuo A."/>
            <person name="Labutti K."/>
            <person name="Pangilinan J."/>
            <person name="Lipzen A."/>
            <person name="Riley R."/>
            <person name="Andreopoulos W."/>
            <person name="He G."/>
            <person name="Johnson J."/>
            <person name="Barry K.W."/>
            <person name="Grigoriev I.V."/>
            <person name="Nagy L."/>
            <person name="Hibbett D."/>
            <person name="Henrissat B."/>
            <person name="Matheny P.B."/>
            <person name="Labbe J."/>
            <person name="Martin F."/>
        </authorList>
    </citation>
    <scope>NUCLEOTIDE SEQUENCE</scope>
    <source>
        <strain evidence="1">FP105234-sp</strain>
    </source>
</reference>
<keyword evidence="2" id="KW-1185">Reference proteome</keyword>
<evidence type="ECO:0000313" key="2">
    <source>
        <dbReference type="Proteomes" id="UP000814033"/>
    </source>
</evidence>
<comment type="caution">
    <text evidence="1">The sequence shown here is derived from an EMBL/GenBank/DDBJ whole genome shotgun (WGS) entry which is preliminary data.</text>
</comment>